<dbReference type="Gene3D" id="1.10.1740.10">
    <property type="match status" value="1"/>
</dbReference>
<reference evidence="9" key="1">
    <citation type="journal article" date="2019" name="Int. J. Syst. Evol. Microbiol.">
        <title>The Global Catalogue of Microorganisms (GCM) 10K type strain sequencing project: providing services to taxonomists for standard genome sequencing and annotation.</title>
        <authorList>
            <consortium name="The Broad Institute Genomics Platform"/>
            <consortium name="The Broad Institute Genome Sequencing Center for Infectious Disease"/>
            <person name="Wu L."/>
            <person name="Ma J."/>
        </authorList>
    </citation>
    <scope>NUCLEOTIDE SEQUENCE [LARGE SCALE GENOMIC DNA]</scope>
    <source>
        <strain evidence="9">CGMCC 4.7466</strain>
    </source>
</reference>
<evidence type="ECO:0000256" key="4">
    <source>
        <dbReference type="ARBA" id="ARBA00023125"/>
    </source>
</evidence>
<feature type="domain" description="RNA polymerase sigma-70 region 2" evidence="6">
    <location>
        <begin position="27"/>
        <end position="89"/>
    </location>
</feature>
<proteinExistence type="inferred from homology"/>
<comment type="similarity">
    <text evidence="1">Belongs to the sigma-70 factor family. ECF subfamily.</text>
</comment>
<dbReference type="InterPro" id="IPR013325">
    <property type="entry name" value="RNA_pol_sigma_r2"/>
</dbReference>
<evidence type="ECO:0000259" key="6">
    <source>
        <dbReference type="Pfam" id="PF04542"/>
    </source>
</evidence>
<evidence type="ECO:0000256" key="5">
    <source>
        <dbReference type="ARBA" id="ARBA00023163"/>
    </source>
</evidence>
<dbReference type="CDD" id="cd06171">
    <property type="entry name" value="Sigma70_r4"/>
    <property type="match status" value="1"/>
</dbReference>
<evidence type="ECO:0000313" key="9">
    <source>
        <dbReference type="Proteomes" id="UP001595818"/>
    </source>
</evidence>
<dbReference type="NCBIfam" id="TIGR02937">
    <property type="entry name" value="sigma70-ECF"/>
    <property type="match status" value="1"/>
</dbReference>
<keyword evidence="3" id="KW-0731">Sigma factor</keyword>
<dbReference type="InterPro" id="IPR013249">
    <property type="entry name" value="RNA_pol_sigma70_r4_t2"/>
</dbReference>
<keyword evidence="2" id="KW-0805">Transcription regulation</keyword>
<dbReference type="SUPFAM" id="SSF88659">
    <property type="entry name" value="Sigma3 and sigma4 domains of RNA polymerase sigma factors"/>
    <property type="match status" value="1"/>
</dbReference>
<keyword evidence="4" id="KW-0238">DNA-binding</keyword>
<evidence type="ECO:0000256" key="1">
    <source>
        <dbReference type="ARBA" id="ARBA00010641"/>
    </source>
</evidence>
<dbReference type="PANTHER" id="PTHR43133">
    <property type="entry name" value="RNA POLYMERASE ECF-TYPE SIGMA FACTO"/>
    <property type="match status" value="1"/>
</dbReference>
<keyword evidence="9" id="KW-1185">Reference proteome</keyword>
<keyword evidence="5" id="KW-0804">Transcription</keyword>
<dbReference type="Proteomes" id="UP001595818">
    <property type="component" value="Unassembled WGS sequence"/>
</dbReference>
<evidence type="ECO:0000256" key="3">
    <source>
        <dbReference type="ARBA" id="ARBA00023082"/>
    </source>
</evidence>
<dbReference type="InterPro" id="IPR039425">
    <property type="entry name" value="RNA_pol_sigma-70-like"/>
</dbReference>
<dbReference type="InterPro" id="IPR014284">
    <property type="entry name" value="RNA_pol_sigma-70_dom"/>
</dbReference>
<dbReference type="InterPro" id="IPR007627">
    <property type="entry name" value="RNA_pol_sigma70_r2"/>
</dbReference>
<accession>A0ABV9T147</accession>
<dbReference type="SUPFAM" id="SSF88946">
    <property type="entry name" value="Sigma2 domain of RNA polymerase sigma factors"/>
    <property type="match status" value="1"/>
</dbReference>
<name>A0ABV9T147_9BACT</name>
<dbReference type="InterPro" id="IPR036388">
    <property type="entry name" value="WH-like_DNA-bd_sf"/>
</dbReference>
<dbReference type="Pfam" id="PF08281">
    <property type="entry name" value="Sigma70_r4_2"/>
    <property type="match status" value="1"/>
</dbReference>
<protein>
    <submittedName>
        <fullName evidence="8">RNA polymerase sigma factor</fullName>
    </submittedName>
</protein>
<evidence type="ECO:0000313" key="8">
    <source>
        <dbReference type="EMBL" id="MFC4872344.1"/>
    </source>
</evidence>
<organism evidence="8 9">
    <name type="scientific">Negadavirga shengliensis</name>
    <dbReference type="NCBI Taxonomy" id="1389218"/>
    <lineage>
        <taxon>Bacteria</taxon>
        <taxon>Pseudomonadati</taxon>
        <taxon>Bacteroidota</taxon>
        <taxon>Cytophagia</taxon>
        <taxon>Cytophagales</taxon>
        <taxon>Cyclobacteriaceae</taxon>
        <taxon>Negadavirga</taxon>
    </lineage>
</organism>
<dbReference type="PANTHER" id="PTHR43133:SF8">
    <property type="entry name" value="RNA POLYMERASE SIGMA FACTOR HI_1459-RELATED"/>
    <property type="match status" value="1"/>
</dbReference>
<dbReference type="InterPro" id="IPR013324">
    <property type="entry name" value="RNA_pol_sigma_r3/r4-like"/>
</dbReference>
<dbReference type="Pfam" id="PF04542">
    <property type="entry name" value="Sigma70_r2"/>
    <property type="match status" value="1"/>
</dbReference>
<sequence length="178" mass="21223">MKCNFMDSRSLSSYMKSFFEAKIWPLKNKLYRMALLWLKDRDNAHDAVQEALTKGFVYREQLSQMINPTGWMVRTLKNEVYQKIRDGRRWEKLDDHEPSPMETPSTQETADAIQRVFHFLDRLSDKQKEVFYLREVEGLTYLEIAAYLEISEEQVKISLHRARKKLKNYLTNHARTIG</sequence>
<evidence type="ECO:0000259" key="7">
    <source>
        <dbReference type="Pfam" id="PF08281"/>
    </source>
</evidence>
<evidence type="ECO:0000256" key="2">
    <source>
        <dbReference type="ARBA" id="ARBA00023015"/>
    </source>
</evidence>
<comment type="caution">
    <text evidence="8">The sequence shown here is derived from an EMBL/GenBank/DDBJ whole genome shotgun (WGS) entry which is preliminary data.</text>
</comment>
<feature type="domain" description="RNA polymerase sigma factor 70 region 4 type 2" evidence="7">
    <location>
        <begin position="118"/>
        <end position="166"/>
    </location>
</feature>
<dbReference type="Gene3D" id="1.10.10.10">
    <property type="entry name" value="Winged helix-like DNA-binding domain superfamily/Winged helix DNA-binding domain"/>
    <property type="match status" value="1"/>
</dbReference>
<dbReference type="EMBL" id="JBHSJJ010000005">
    <property type="protein sequence ID" value="MFC4872344.1"/>
    <property type="molecule type" value="Genomic_DNA"/>
</dbReference>
<gene>
    <name evidence="8" type="ORF">ACFPFU_11630</name>
</gene>
<dbReference type="RefSeq" id="WP_377064649.1">
    <property type="nucleotide sequence ID" value="NZ_JBHSJJ010000005.1"/>
</dbReference>